<dbReference type="OMA" id="ESASHLC"/>
<dbReference type="GO" id="GO:0016491">
    <property type="term" value="F:oxidoreductase activity"/>
    <property type="evidence" value="ECO:0007669"/>
    <property type="project" value="UniProtKB-KW"/>
</dbReference>
<dbReference type="PANTHER" id="PTHR42898">
    <property type="entry name" value="TROPINONE REDUCTASE"/>
    <property type="match status" value="1"/>
</dbReference>
<comment type="similarity">
    <text evidence="3">Belongs to the short-chain dehydrogenases/reductases (SDR) family. SDR65C subfamily.</text>
</comment>
<dbReference type="eggNOG" id="KOG0725">
    <property type="taxonomic scope" value="Eukaryota"/>
</dbReference>
<dbReference type="PRINTS" id="PR00081">
    <property type="entry name" value="GDHRDH"/>
</dbReference>
<dbReference type="STRING" id="3641.A0A061GWS8"/>
<dbReference type="InterPro" id="IPR002347">
    <property type="entry name" value="SDR_fam"/>
</dbReference>
<dbReference type="AlphaFoldDB" id="A0A061GWS8"/>
<dbReference type="HOGENOM" id="CLU_010194_47_8_1"/>
<dbReference type="Gramene" id="EOY33941">
    <property type="protein sequence ID" value="EOY33941"/>
    <property type="gene ID" value="TCM_041769"/>
</dbReference>
<keyword evidence="1" id="KW-0521">NADP</keyword>
<keyword evidence="2" id="KW-0560">Oxidoreductase</keyword>
<dbReference type="PANTHER" id="PTHR42898:SF6">
    <property type="entry name" value="NADP-DEPENDENT MANNITOL DEHYDROGENASE"/>
    <property type="match status" value="1"/>
</dbReference>
<dbReference type="PRINTS" id="PR00080">
    <property type="entry name" value="SDRFAMILY"/>
</dbReference>
<evidence type="ECO:0000256" key="3">
    <source>
        <dbReference type="ARBA" id="ARBA00025714"/>
    </source>
</evidence>
<dbReference type="SUPFAM" id="SSF51735">
    <property type="entry name" value="NAD(P)-binding Rossmann-fold domains"/>
    <property type="match status" value="1"/>
</dbReference>
<dbReference type="EMBL" id="CM001887">
    <property type="protein sequence ID" value="EOY33941.1"/>
    <property type="molecule type" value="Genomic_DNA"/>
</dbReference>
<sequence length="145" mass="15882">MFHPGAQREKLVINNVGVYLWKPTVEFTAEEFSTLTSANFESASHLCQFSHPLDLKARGAGSVVFISSMAAVISINIGGSFYSAAKGALNQLTKTLACEWAKDNLRTNCVAPAFIRTPLTKAAFEEEKMSEICNLKNSFGTDWRA</sequence>
<dbReference type="InterPro" id="IPR036291">
    <property type="entry name" value="NAD(P)-bd_dom_sf"/>
</dbReference>
<dbReference type="InterPro" id="IPR045000">
    <property type="entry name" value="TR"/>
</dbReference>
<dbReference type="Pfam" id="PF00106">
    <property type="entry name" value="adh_short"/>
    <property type="match status" value="1"/>
</dbReference>
<evidence type="ECO:0000256" key="1">
    <source>
        <dbReference type="ARBA" id="ARBA00022857"/>
    </source>
</evidence>
<accession>A0A061GWS8</accession>
<dbReference type="Gene3D" id="3.40.50.720">
    <property type="entry name" value="NAD(P)-binding Rossmann-like Domain"/>
    <property type="match status" value="1"/>
</dbReference>
<reference evidence="4 5" key="1">
    <citation type="journal article" date="2013" name="Genome Biol.">
        <title>The genome sequence of the most widely cultivated cacao type and its use to identify candidate genes regulating pod color.</title>
        <authorList>
            <person name="Motamayor J.C."/>
            <person name="Mockaitis K."/>
            <person name="Schmutz J."/>
            <person name="Haiminen N."/>
            <person name="Iii D.L."/>
            <person name="Cornejo O."/>
            <person name="Findley S.D."/>
            <person name="Zheng P."/>
            <person name="Utro F."/>
            <person name="Royaert S."/>
            <person name="Saski C."/>
            <person name="Jenkins J."/>
            <person name="Podicheti R."/>
            <person name="Zhao M."/>
            <person name="Scheffler B.E."/>
            <person name="Stack J.C."/>
            <person name="Feltus F.A."/>
            <person name="Mustiga G.M."/>
            <person name="Amores F."/>
            <person name="Phillips W."/>
            <person name="Marelli J.P."/>
            <person name="May G.D."/>
            <person name="Shapiro H."/>
            <person name="Ma J."/>
            <person name="Bustamante C.D."/>
            <person name="Schnell R.J."/>
            <person name="Main D."/>
            <person name="Gilbert D."/>
            <person name="Parida L."/>
            <person name="Kuhn D.N."/>
        </authorList>
    </citation>
    <scope>NUCLEOTIDE SEQUENCE [LARGE SCALE GENOMIC DNA]</scope>
    <source>
        <strain evidence="5">cv. Matina 1-6</strain>
    </source>
</reference>
<proteinExistence type="inferred from homology"/>
<protein>
    <submittedName>
        <fullName evidence="4">NAD(P)-binding Rossmann-fold superfamily protein, putative</fullName>
    </submittedName>
</protein>
<name>A0A061GWS8_THECC</name>
<evidence type="ECO:0000256" key="2">
    <source>
        <dbReference type="ARBA" id="ARBA00023002"/>
    </source>
</evidence>
<organism evidence="4 5">
    <name type="scientific">Theobroma cacao</name>
    <name type="common">Cacao</name>
    <name type="synonym">Cocoa</name>
    <dbReference type="NCBI Taxonomy" id="3641"/>
    <lineage>
        <taxon>Eukaryota</taxon>
        <taxon>Viridiplantae</taxon>
        <taxon>Streptophyta</taxon>
        <taxon>Embryophyta</taxon>
        <taxon>Tracheophyta</taxon>
        <taxon>Spermatophyta</taxon>
        <taxon>Magnoliopsida</taxon>
        <taxon>eudicotyledons</taxon>
        <taxon>Gunneridae</taxon>
        <taxon>Pentapetalae</taxon>
        <taxon>rosids</taxon>
        <taxon>malvids</taxon>
        <taxon>Malvales</taxon>
        <taxon>Malvaceae</taxon>
        <taxon>Byttnerioideae</taxon>
        <taxon>Theobroma</taxon>
    </lineage>
</organism>
<dbReference type="Proteomes" id="UP000026915">
    <property type="component" value="Chromosome 9"/>
</dbReference>
<evidence type="ECO:0000313" key="5">
    <source>
        <dbReference type="Proteomes" id="UP000026915"/>
    </source>
</evidence>
<gene>
    <name evidence="4" type="ORF">TCM_041769</name>
</gene>
<keyword evidence="5" id="KW-1185">Reference proteome</keyword>
<dbReference type="InParanoid" id="A0A061GWS8"/>
<evidence type="ECO:0000313" key="4">
    <source>
        <dbReference type="EMBL" id="EOY33941.1"/>
    </source>
</evidence>